<dbReference type="PANTHER" id="PTHR48017">
    <property type="entry name" value="OS05G0424000 PROTEIN-RELATED"/>
    <property type="match status" value="1"/>
</dbReference>
<comment type="caution">
    <text evidence="9">The sequence shown here is derived from an EMBL/GenBank/DDBJ whole genome shotgun (WGS) entry which is preliminary data.</text>
</comment>
<dbReference type="Proteomes" id="UP000541444">
    <property type="component" value="Unassembled WGS sequence"/>
</dbReference>
<evidence type="ECO:0000256" key="2">
    <source>
        <dbReference type="ARBA" id="ARBA00022448"/>
    </source>
</evidence>
<comment type="subcellular location">
    <subcellularLocation>
        <location evidence="1">Membrane</location>
    </subcellularLocation>
</comment>
<feature type="transmembrane region" description="Helical" evidence="7">
    <location>
        <begin position="44"/>
        <end position="67"/>
    </location>
</feature>
<dbReference type="EMBL" id="JACGCM010002327">
    <property type="protein sequence ID" value="KAF6141379.1"/>
    <property type="molecule type" value="Genomic_DNA"/>
</dbReference>
<keyword evidence="4" id="KW-0029">Amino-acid transport</keyword>
<keyword evidence="3 7" id="KW-0812">Transmembrane</keyword>
<protein>
    <recommendedName>
        <fullName evidence="8">Amino acid transporter transmembrane domain-containing protein</fullName>
    </recommendedName>
</protein>
<proteinExistence type="predicted"/>
<evidence type="ECO:0000256" key="3">
    <source>
        <dbReference type="ARBA" id="ARBA00022692"/>
    </source>
</evidence>
<accession>A0A7J7LFR8</accession>
<evidence type="ECO:0000256" key="6">
    <source>
        <dbReference type="ARBA" id="ARBA00023136"/>
    </source>
</evidence>
<reference evidence="9 10" key="1">
    <citation type="journal article" date="2020" name="IScience">
        <title>Genome Sequencing of the Endangered Kingdonia uniflora (Circaeasteraceae, Ranunculales) Reveals Potential Mechanisms of Evolutionary Specialization.</title>
        <authorList>
            <person name="Sun Y."/>
            <person name="Deng T."/>
            <person name="Zhang A."/>
            <person name="Moore M.J."/>
            <person name="Landis J.B."/>
            <person name="Lin N."/>
            <person name="Zhang H."/>
            <person name="Zhang X."/>
            <person name="Huang J."/>
            <person name="Zhang X."/>
            <person name="Sun H."/>
            <person name="Wang H."/>
        </authorList>
    </citation>
    <scope>NUCLEOTIDE SEQUENCE [LARGE SCALE GENOMIC DNA]</scope>
    <source>
        <strain evidence="9">TB1705</strain>
        <tissue evidence="9">Leaf</tissue>
    </source>
</reference>
<dbReference type="InterPro" id="IPR013057">
    <property type="entry name" value="AA_transpt_TM"/>
</dbReference>
<sequence>MLCFAIVTYVSSSLLSDCYRSPHSVIGTRNYSYMDAVRVNLGRNQTWVCGFLQYLIMFGTGIVYIITTSTCMRAIQRSNFF</sequence>
<keyword evidence="2" id="KW-0813">Transport</keyword>
<dbReference type="AlphaFoldDB" id="A0A7J7LFR8"/>
<evidence type="ECO:0000313" key="10">
    <source>
        <dbReference type="Proteomes" id="UP000541444"/>
    </source>
</evidence>
<organism evidence="9 10">
    <name type="scientific">Kingdonia uniflora</name>
    <dbReference type="NCBI Taxonomy" id="39325"/>
    <lineage>
        <taxon>Eukaryota</taxon>
        <taxon>Viridiplantae</taxon>
        <taxon>Streptophyta</taxon>
        <taxon>Embryophyta</taxon>
        <taxon>Tracheophyta</taxon>
        <taxon>Spermatophyta</taxon>
        <taxon>Magnoliopsida</taxon>
        <taxon>Ranunculales</taxon>
        <taxon>Circaeasteraceae</taxon>
        <taxon>Kingdonia</taxon>
    </lineage>
</organism>
<evidence type="ECO:0000256" key="5">
    <source>
        <dbReference type="ARBA" id="ARBA00022989"/>
    </source>
</evidence>
<dbReference type="GO" id="GO:0006865">
    <property type="term" value="P:amino acid transport"/>
    <property type="evidence" value="ECO:0007669"/>
    <property type="project" value="UniProtKB-KW"/>
</dbReference>
<evidence type="ECO:0000256" key="7">
    <source>
        <dbReference type="SAM" id="Phobius"/>
    </source>
</evidence>
<keyword evidence="5 7" id="KW-1133">Transmembrane helix</keyword>
<evidence type="ECO:0000256" key="4">
    <source>
        <dbReference type="ARBA" id="ARBA00022970"/>
    </source>
</evidence>
<keyword evidence="10" id="KW-1185">Reference proteome</keyword>
<evidence type="ECO:0000256" key="1">
    <source>
        <dbReference type="ARBA" id="ARBA00004370"/>
    </source>
</evidence>
<dbReference type="Pfam" id="PF01490">
    <property type="entry name" value="Aa_trans"/>
    <property type="match status" value="1"/>
</dbReference>
<gene>
    <name evidence="9" type="ORF">GIB67_021195</name>
</gene>
<dbReference type="OrthoDB" id="1179661at2759"/>
<name>A0A7J7LFR8_9MAGN</name>
<evidence type="ECO:0000313" key="9">
    <source>
        <dbReference type="EMBL" id="KAF6141379.1"/>
    </source>
</evidence>
<evidence type="ECO:0000259" key="8">
    <source>
        <dbReference type="Pfam" id="PF01490"/>
    </source>
</evidence>
<feature type="domain" description="Amino acid transporter transmembrane" evidence="8">
    <location>
        <begin position="1"/>
        <end position="80"/>
    </location>
</feature>
<dbReference type="GO" id="GO:0016020">
    <property type="term" value="C:membrane"/>
    <property type="evidence" value="ECO:0007669"/>
    <property type="project" value="UniProtKB-SubCell"/>
</dbReference>
<keyword evidence="6 7" id="KW-0472">Membrane</keyword>